<gene>
    <name evidence="1" type="ORF">H696_04883</name>
</gene>
<keyword evidence="2" id="KW-1185">Reference proteome</keyword>
<dbReference type="AlphaFoldDB" id="A0A058Z394"/>
<dbReference type="Proteomes" id="UP000030693">
    <property type="component" value="Unassembled WGS sequence"/>
</dbReference>
<evidence type="ECO:0000313" key="2">
    <source>
        <dbReference type="Proteomes" id="UP000030693"/>
    </source>
</evidence>
<reference evidence="1" key="1">
    <citation type="submission" date="2013-04" db="EMBL/GenBank/DDBJ databases">
        <title>The Genome Sequence of Fonticula alba ATCC 38817.</title>
        <authorList>
            <consortium name="The Broad Institute Genomics Platform"/>
            <person name="Russ C."/>
            <person name="Cuomo C."/>
            <person name="Burger G."/>
            <person name="Gray M.W."/>
            <person name="Holland P.W.H."/>
            <person name="King N."/>
            <person name="Lang F.B.F."/>
            <person name="Roger A.J."/>
            <person name="Ruiz-Trillo I."/>
            <person name="Brown M."/>
            <person name="Walker B."/>
            <person name="Young S."/>
            <person name="Zeng Q."/>
            <person name="Gargeya S."/>
            <person name="Fitzgerald M."/>
            <person name="Haas B."/>
            <person name="Abouelleil A."/>
            <person name="Allen A.W."/>
            <person name="Alvarado L."/>
            <person name="Arachchi H.M."/>
            <person name="Berlin A.M."/>
            <person name="Chapman S.B."/>
            <person name="Gainer-Dewar J."/>
            <person name="Goldberg J."/>
            <person name="Griggs A."/>
            <person name="Gujja S."/>
            <person name="Hansen M."/>
            <person name="Howarth C."/>
            <person name="Imamovic A."/>
            <person name="Ireland A."/>
            <person name="Larimer J."/>
            <person name="McCowan C."/>
            <person name="Murphy C."/>
            <person name="Pearson M."/>
            <person name="Poon T.W."/>
            <person name="Priest M."/>
            <person name="Roberts A."/>
            <person name="Saif S."/>
            <person name="Shea T."/>
            <person name="Sisk P."/>
            <person name="Sykes S."/>
            <person name="Wortman J."/>
            <person name="Nusbaum C."/>
            <person name="Birren B."/>
        </authorList>
    </citation>
    <scope>NUCLEOTIDE SEQUENCE [LARGE SCALE GENOMIC DNA]</scope>
    <source>
        <strain evidence="1">ATCC 38817</strain>
    </source>
</reference>
<dbReference type="EMBL" id="KB932208">
    <property type="protein sequence ID" value="KCV68591.1"/>
    <property type="molecule type" value="Genomic_DNA"/>
</dbReference>
<accession>A0A058Z394</accession>
<dbReference type="RefSeq" id="XP_009497023.1">
    <property type="nucleotide sequence ID" value="XM_009498748.1"/>
</dbReference>
<organism evidence="1">
    <name type="scientific">Fonticula alba</name>
    <name type="common">Slime mold</name>
    <dbReference type="NCBI Taxonomy" id="691883"/>
    <lineage>
        <taxon>Eukaryota</taxon>
        <taxon>Rotosphaerida</taxon>
        <taxon>Fonticulaceae</taxon>
        <taxon>Fonticula</taxon>
    </lineage>
</organism>
<sequence>MIAGDTGASASCVTNIAGKKHPMLGVSAAGTTGTAGPLAPDQEGVFGTGTGLATVHSTDSSILFGGSELGLGSDHLAASSKSRDTFVATPSDSCADIFPLL</sequence>
<protein>
    <submittedName>
        <fullName evidence="1">Uncharacterized protein</fullName>
    </submittedName>
</protein>
<evidence type="ECO:0000313" key="1">
    <source>
        <dbReference type="EMBL" id="KCV68591.1"/>
    </source>
</evidence>
<name>A0A058Z394_FONAL</name>
<proteinExistence type="predicted"/>
<dbReference type="GeneID" id="20529608"/>